<protein>
    <submittedName>
        <fullName evidence="1">Uncharacterized protein</fullName>
    </submittedName>
</protein>
<dbReference type="Proteomes" id="UP000237797">
    <property type="component" value="Unassembled WGS sequence"/>
</dbReference>
<evidence type="ECO:0000313" key="2">
    <source>
        <dbReference type="Proteomes" id="UP000237797"/>
    </source>
</evidence>
<proteinExistence type="predicted"/>
<dbReference type="EMBL" id="PVNE01000011">
    <property type="protein sequence ID" value="PRX40660.1"/>
    <property type="molecule type" value="Genomic_DNA"/>
</dbReference>
<accession>A0A2T0LER3</accession>
<evidence type="ECO:0000313" key="1">
    <source>
        <dbReference type="EMBL" id="PRX40660.1"/>
    </source>
</evidence>
<keyword evidence="2" id="KW-1185">Reference proteome</keyword>
<reference evidence="1 2" key="1">
    <citation type="submission" date="2018-03" db="EMBL/GenBank/DDBJ databases">
        <title>Genomic Encyclopedia of Archaeal and Bacterial Type Strains, Phase II (KMG-II): from individual species to whole genera.</title>
        <authorList>
            <person name="Goeker M."/>
        </authorList>
    </citation>
    <scope>NUCLEOTIDE SEQUENCE [LARGE SCALE GENOMIC DNA]</scope>
    <source>
        <strain evidence="1 2">DSM 44946</strain>
    </source>
</reference>
<sequence>MKEKIKMVTTLIAFISLIVVGGVSAASYVTYKLFQKHDLPM</sequence>
<gene>
    <name evidence="1" type="ORF">CLV97_1111</name>
</gene>
<name>A0A2T0LER3_9BACL</name>
<dbReference type="AlphaFoldDB" id="A0A2T0LER3"/>
<organism evidence="1 2">
    <name type="scientific">Planifilum fimeticola</name>
    <dbReference type="NCBI Taxonomy" id="201975"/>
    <lineage>
        <taxon>Bacteria</taxon>
        <taxon>Bacillati</taxon>
        <taxon>Bacillota</taxon>
        <taxon>Bacilli</taxon>
        <taxon>Bacillales</taxon>
        <taxon>Thermoactinomycetaceae</taxon>
        <taxon>Planifilum</taxon>
    </lineage>
</organism>
<comment type="caution">
    <text evidence="1">The sequence shown here is derived from an EMBL/GenBank/DDBJ whole genome shotgun (WGS) entry which is preliminary data.</text>
</comment>